<accession>A0A8S3ZMH0</accession>
<dbReference type="OrthoDB" id="3938623at2759"/>
<keyword evidence="1" id="KW-0175">Coiled coil</keyword>
<gene>
    <name evidence="3" type="ORF">CUNI_LOCUS14538</name>
</gene>
<feature type="coiled-coil region" evidence="1">
    <location>
        <begin position="173"/>
        <end position="270"/>
    </location>
</feature>
<evidence type="ECO:0000256" key="1">
    <source>
        <dbReference type="SAM" id="Coils"/>
    </source>
</evidence>
<evidence type="ECO:0000313" key="3">
    <source>
        <dbReference type="EMBL" id="CAG5128980.1"/>
    </source>
</evidence>
<sequence>LSGILPSYLHTGPPVLLNPERVIPYSESERYERHFTPNVSLAPSFSQKGSPDDEIEDTDVKAVPSSVMSADECFSSETPVRKPLPGISKFEADHRETIEYDIATDTDDSSMASPTESCRDTHLSDLPIYESTLEQEMDMIRTVLEGKVDPAPEAQTRFLQDYSKMRAKTEETVQWLLREIGTLKNELEAVRRQNLELGELVSKSELERRNLTLEKEYALKEVTSQKQQSQIHNKIDMELEKQLRSMESLYQEAYSENRALRLELASMSEKSKSSKYSNGVGKTVKSPCLRMTLGTSPSREAGTTSQKQPLSLEIKRERDITVD</sequence>
<proteinExistence type="predicted"/>
<name>A0A8S3ZMH0_9EUPU</name>
<dbReference type="Proteomes" id="UP000678393">
    <property type="component" value="Unassembled WGS sequence"/>
</dbReference>
<feature type="compositionally biased region" description="Basic and acidic residues" evidence="2">
    <location>
        <begin position="313"/>
        <end position="323"/>
    </location>
</feature>
<dbReference type="AlphaFoldDB" id="A0A8S3ZMH0"/>
<feature type="region of interest" description="Disordered" evidence="2">
    <location>
        <begin position="271"/>
        <end position="323"/>
    </location>
</feature>
<protein>
    <submittedName>
        <fullName evidence="3">Uncharacterized protein</fullName>
    </submittedName>
</protein>
<keyword evidence="4" id="KW-1185">Reference proteome</keyword>
<feature type="non-terminal residue" evidence="3">
    <location>
        <position position="1"/>
    </location>
</feature>
<feature type="compositionally biased region" description="Polar residues" evidence="2">
    <location>
        <begin position="293"/>
        <end position="309"/>
    </location>
</feature>
<evidence type="ECO:0000313" key="4">
    <source>
        <dbReference type="Proteomes" id="UP000678393"/>
    </source>
</evidence>
<dbReference type="EMBL" id="CAJHNH020003302">
    <property type="protein sequence ID" value="CAG5128980.1"/>
    <property type="molecule type" value="Genomic_DNA"/>
</dbReference>
<evidence type="ECO:0000256" key="2">
    <source>
        <dbReference type="SAM" id="MobiDB-lite"/>
    </source>
</evidence>
<organism evidence="3 4">
    <name type="scientific">Candidula unifasciata</name>
    <dbReference type="NCBI Taxonomy" id="100452"/>
    <lineage>
        <taxon>Eukaryota</taxon>
        <taxon>Metazoa</taxon>
        <taxon>Spiralia</taxon>
        <taxon>Lophotrochozoa</taxon>
        <taxon>Mollusca</taxon>
        <taxon>Gastropoda</taxon>
        <taxon>Heterobranchia</taxon>
        <taxon>Euthyneura</taxon>
        <taxon>Panpulmonata</taxon>
        <taxon>Eupulmonata</taxon>
        <taxon>Stylommatophora</taxon>
        <taxon>Helicina</taxon>
        <taxon>Helicoidea</taxon>
        <taxon>Geomitridae</taxon>
        <taxon>Candidula</taxon>
    </lineage>
</organism>
<comment type="caution">
    <text evidence="3">The sequence shown here is derived from an EMBL/GenBank/DDBJ whole genome shotgun (WGS) entry which is preliminary data.</text>
</comment>
<reference evidence="3" key="1">
    <citation type="submission" date="2021-04" db="EMBL/GenBank/DDBJ databases">
        <authorList>
            <consortium name="Molecular Ecology Group"/>
        </authorList>
    </citation>
    <scope>NUCLEOTIDE SEQUENCE</scope>
</reference>